<reference evidence="1" key="1">
    <citation type="submission" date="2018-01" db="EMBL/GenBank/DDBJ databases">
        <title>An insight into the sialome of Amazonian anophelines.</title>
        <authorList>
            <person name="Ribeiro J.M."/>
            <person name="Scarpassa V."/>
            <person name="Calvo E."/>
        </authorList>
    </citation>
    <scope>NUCLEOTIDE SEQUENCE</scope>
    <source>
        <tissue evidence="1">Salivary glands</tissue>
    </source>
</reference>
<proteinExistence type="predicted"/>
<evidence type="ECO:0000313" key="1">
    <source>
        <dbReference type="EMBL" id="MBW63703.1"/>
    </source>
</evidence>
<organism evidence="1">
    <name type="scientific">Anopheles marajoara</name>
    <dbReference type="NCBI Taxonomy" id="58244"/>
    <lineage>
        <taxon>Eukaryota</taxon>
        <taxon>Metazoa</taxon>
        <taxon>Ecdysozoa</taxon>
        <taxon>Arthropoda</taxon>
        <taxon>Hexapoda</taxon>
        <taxon>Insecta</taxon>
        <taxon>Pterygota</taxon>
        <taxon>Neoptera</taxon>
        <taxon>Endopterygota</taxon>
        <taxon>Diptera</taxon>
        <taxon>Nematocera</taxon>
        <taxon>Culicoidea</taxon>
        <taxon>Culicidae</taxon>
        <taxon>Anophelinae</taxon>
        <taxon>Anopheles</taxon>
    </lineage>
</organism>
<protein>
    <submittedName>
        <fullName evidence="1">Putative secreted protein</fullName>
    </submittedName>
</protein>
<sequence length="69" mass="7464">MSVCVCVCVYVCLGVPLLRPSRISLHDFPAGYRAVHTPHRIPCSDCVSWCSGGCSYPEYHAGSFGQPCS</sequence>
<dbReference type="AlphaFoldDB" id="A0A2M4CEG5"/>
<accession>A0A2M4CEG5</accession>
<name>A0A2M4CEG5_9DIPT</name>
<dbReference type="EMBL" id="GGFJ01014562">
    <property type="protein sequence ID" value="MBW63703.1"/>
    <property type="molecule type" value="Transcribed_RNA"/>
</dbReference>